<dbReference type="NCBIfam" id="TIGR04183">
    <property type="entry name" value="Por_Secre_tail"/>
    <property type="match status" value="1"/>
</dbReference>
<accession>A0ABS5KFD9</accession>
<keyword evidence="2" id="KW-1185">Reference proteome</keyword>
<protein>
    <submittedName>
        <fullName evidence="1">T9SS type A sorting domain-containing protein</fullName>
    </submittedName>
</protein>
<gene>
    <name evidence="1" type="ORF">KEM09_20385</name>
</gene>
<name>A0ABS5KFD9_9BACT</name>
<comment type="caution">
    <text evidence="1">The sequence shown here is derived from an EMBL/GenBank/DDBJ whole genome shotgun (WGS) entry which is preliminary data.</text>
</comment>
<dbReference type="Proteomes" id="UP000721861">
    <property type="component" value="Unassembled WGS sequence"/>
</dbReference>
<evidence type="ECO:0000313" key="2">
    <source>
        <dbReference type="Proteomes" id="UP000721861"/>
    </source>
</evidence>
<evidence type="ECO:0000313" key="1">
    <source>
        <dbReference type="EMBL" id="MBS2213778.1"/>
    </source>
</evidence>
<sequence length="2491" mass="272864">MKYSFTVDTEGDGCPLKSTVYSFTPNQGSSFSEDVLPGDNGSVLKEESMNNFPTMITLDKRQRPDKGAPAGCTYDNITISKGIKSNCEQTINFGDDFGCSGTITILPYYNITESPTLGCVVGQGVKVQLENSKIYCGVTKFRINPVGKINDYIDYTKTISSSNVEIKYSAIASKPHWVNEELEITVFHPDGGLSNTVRGFYFLPTPDITLTPYPPSCFDSKDGYVVIKNNSEYPSNTTVDLRINLITMSTQSSVDFPSVEWTDPETGIKYYVTDSDTGFENMSPGGTKKIGQLGNGAYCLEVFFDGSLCPVKKYFVFNIEPIKITNLTLNTYTATDGTIYYTNKTSGGKASGTISITGRGTDRSFEVVEPAGATLTYVSGDTYKIENIPLTATQVQVSYTGDSNGCVSNIIDIEKLTAPSAVTASKGTVVNVDCHGNTTGQIPITITNGFGPFKIELTSPVYNETVPSHNSTSKTFTNLAASTYSVTVTDLANPANTSTITSIAVTEPDVFTIENVNVSDVSCNGGTDGSVNIVVSGGTETYSFSKDNVNFKTTSSSFTDLSEGSYNFYVKDANGCTDSQSKVVSEPDVLSITPTSTTNVNCPSSEGGSYSFMVNGGHDSDASFNVKSELSDPVFFNQDFIGRTITLTGLKEGEYTITITNSAGCSVQHGFKIEELNTFNLQVNTDYQPLCDSQNTGVVELTISNGVPLVDDSKYKLFINGTQRSNISEIDNVSGLSGTMAYTFKVEDEHGCTDEVSNYTIGIQDNPVAFAAGFPTSENSSCAEGTDGVLKVQGVHGKKTDGSNTSGYQYSLDDTNYTALQPASQLFEFKGKTAGAYTLYIKDEAGCVVQKAITLTNNVDPLASITPVVTDESCPASDNGVITLNNLPTNWTDNLSFTIGGNLIDKADKITPDKSSFVYNGLDTGIYPIVVRNTVNQCEESFTANIANLEHDTQIAITSTTTIFPACDIAENGELGIDVQRTGYTGSWSISLDGGINDDAKANSNGFDKYYTELDNATYNIVAIDNDNCRKTVPVSIELSDKAVKLTTPIITKPTCLVAHNGSIEVSAIDGVWKPGNIYDFYLIDNTDASLNQHVTGASAIFTGLYPNHNYNLKVEDAEGCADEKVLGMIGHLPIISISEPIKTAPLCYQDENGAIDVAIGNIYEARVNYTYELFKADAGNNYQSLQSFTDKTESYNKLGDGRYMLKVSGDDNCSATYKDLILTEPQKIVVDNRQYSCISTHGQKAGWFGIDFSLGSLNYVIEWIKADGTKETQTVNLAAVGDVYHFKREDLGPGDYTFRLKDKNECDYFDGGIWYETSVTITEPEPLEISFSKVDESCTDYSDGQIVISASGGWLCPATEHTDCQNPAHDNCPEWQTNTCGTQDYLYSIDATKAEWQCEPVFQSLAPGTYDISVMDKAGNITTTQVEILARPKLSFLQIDAFPASCPGYDNGRIAATIDNGVFITDHLDYTIRETVSGDLVIAKEDDRDYHYGKLFAGTYTLEVIDLNGCVDAQDFTIGEPEVPEISITHNYIRRKGEATGEIDVEVVKGNGVFNYEWYKDAEAIVFENGQTIKDISLRDLLAGTYTLKVQDTAQCVYEVSDWMERQVQIIEPELPLSFTVKENSPVTCNGLSDGILEVTPIGGWGDYTYAINGEPEQASPRYEGRPAGNYTITVKDSAGITWQNNIELAQPEVLTASFRAKQDVRCFDGSDGSIELAINGGNLSYQVSVDNTQWYDGMTVPDLSIGTYTVYVQDPKNCLTQVDNITLNQPTEIQLLDSTIIKSRCSNNEGQIFSSYKGGVGAYTYKWQKGIGDDIVELPYVTADITDLYSGLYTIEVRDAHDCLMKFNFPLGDITDLAIESIDVTDVSCWDYSDGEVQATVVRGNPAYTYTWSEEITASDQNKAWGMKAGTYYLMVTDEKKCNAVREFTVGTPDSLYYSIVDMEHPLCLGGEQGHIEIQGTGGTPAYEYQWSTGSTENQLKDVVPGDYVLGITDAHNCFSQFTIPFDYQRTVVPFVGNDTLICHYDALPLDAGQYEQFKWTSLNGFRAKEQQVVVTEPDTYYLEVTDADKCLGYDTLKLDVSYLQITNLNVKDVTCNKFGDGEAHVEVLPATWAHSIEWTDASSENTWLNLSGGDYSVRVFDEYGCEDKRDFSVYEPDALALNVNKLMQPLCFGVPDGRIELEAIGGVGDYRYEWLHETTKSTITKLDTGTYVVDLYDANNCHLRESYEMTYVRTIYPKLGDDLTVCEGNNAKLYPGEFYGYQWFKNDVEVGTDTALIVSEADSYWVEVQDEDNCIGRDTMSLSTYATDVAPEFLTATSVAAGDTLIMVEVTQPKPQHIDWAFTGEYNIVEQGAYFCKVIFNEQGMREITLNAHTSNCFAQARKTILVTPPGSGSEEGDELADKAYQNLLKLGVSPNPTDGFFTVSIELSEKAPVNIYLVSLGTGQILEQCEREGMDIYSETFNLSIPGMYVVVVESNGEKRVGKVIVN</sequence>
<organism evidence="1 2">
    <name type="scientific">Carboxylicivirga mesophila</name>
    <dbReference type="NCBI Taxonomy" id="1166478"/>
    <lineage>
        <taxon>Bacteria</taxon>
        <taxon>Pseudomonadati</taxon>
        <taxon>Bacteroidota</taxon>
        <taxon>Bacteroidia</taxon>
        <taxon>Marinilabiliales</taxon>
        <taxon>Marinilabiliaceae</taxon>
        <taxon>Carboxylicivirga</taxon>
    </lineage>
</organism>
<dbReference type="EMBL" id="JAGUCN010000034">
    <property type="protein sequence ID" value="MBS2213778.1"/>
    <property type="molecule type" value="Genomic_DNA"/>
</dbReference>
<dbReference type="InterPro" id="IPR026444">
    <property type="entry name" value="Secre_tail"/>
</dbReference>
<proteinExistence type="predicted"/>
<dbReference type="InterPro" id="IPR025667">
    <property type="entry name" value="SprB_repeat"/>
</dbReference>
<dbReference type="RefSeq" id="WP_212231424.1">
    <property type="nucleotide sequence ID" value="NZ_JAGUCN010000034.1"/>
</dbReference>
<dbReference type="Pfam" id="PF13573">
    <property type="entry name" value="SprB"/>
    <property type="match status" value="6"/>
</dbReference>
<reference evidence="1 2" key="1">
    <citation type="journal article" date="2014" name="Int. J. Syst. Evol. Microbiol.">
        <title>Carboxylicivirga gen. nov. in the family Marinilabiliaceae with two novel species, Carboxylicivirga mesophila sp. nov. and Carboxylicivirga taeanensis sp. nov., and reclassification of Cytophaga fermentans as Saccharicrinis fermentans gen. nov., comb. nov.</title>
        <authorList>
            <person name="Yang S.H."/>
            <person name="Seo H.S."/>
            <person name="Woo J.H."/>
            <person name="Oh H.M."/>
            <person name="Jang H."/>
            <person name="Lee J.H."/>
            <person name="Kim S.J."/>
            <person name="Kwon K.K."/>
        </authorList>
    </citation>
    <scope>NUCLEOTIDE SEQUENCE [LARGE SCALE GENOMIC DNA]</scope>
    <source>
        <strain evidence="1 2">JCM 18290</strain>
    </source>
</reference>